<gene>
    <name evidence="2" type="ORF">KDD93_00025</name>
</gene>
<feature type="chain" id="PRO_5045720038" description="DUF2846 domain-containing protein" evidence="1">
    <location>
        <begin position="20"/>
        <end position="147"/>
    </location>
</feature>
<evidence type="ECO:0000256" key="1">
    <source>
        <dbReference type="SAM" id="SignalP"/>
    </source>
</evidence>
<keyword evidence="1" id="KW-0732">Signal</keyword>
<protein>
    <recommendedName>
        <fullName evidence="4">DUF2846 domain-containing protein</fullName>
    </recommendedName>
</protein>
<dbReference type="Proteomes" id="UP000682951">
    <property type="component" value="Unassembled WGS sequence"/>
</dbReference>
<comment type="caution">
    <text evidence="2">The sequence shown here is derived from an EMBL/GenBank/DDBJ whole genome shotgun (WGS) entry which is preliminary data.</text>
</comment>
<proteinExistence type="predicted"/>
<feature type="signal peptide" evidence="1">
    <location>
        <begin position="1"/>
        <end position="19"/>
    </location>
</feature>
<sequence>MKKVLLLAFMAFLFIGCSAKGPSFEKFEEPETDKALLYVYRDGFMGAGVYYDIHVKDGDKDVTIGTLRNKGYLKTTLESNREVEIWAKTEARNSIILNTKPNELYCIKSYVGMGFLVGHPHFEKVSIDTCKKEIIKTNLSIDTNTTK</sequence>
<dbReference type="PROSITE" id="PS51257">
    <property type="entry name" value="PROKAR_LIPOPROTEIN"/>
    <property type="match status" value="1"/>
</dbReference>
<dbReference type="EMBL" id="JAGSSW010000001">
    <property type="protein sequence ID" value="MBR8462962.1"/>
    <property type="molecule type" value="Genomic_DNA"/>
</dbReference>
<evidence type="ECO:0000313" key="2">
    <source>
        <dbReference type="EMBL" id="MBR8462962.1"/>
    </source>
</evidence>
<accession>A0ABS5HFU7</accession>
<reference evidence="2 3" key="1">
    <citation type="submission" date="2021-04" db="EMBL/GenBank/DDBJ databases">
        <title>Molecular and phenotypic characterization and identification of bacterial isolates recovered from the Anatolian ground squirrels (Spermophilus xanthoprymnus) and which have the potential to form a new species in the Campylobacter genus.</title>
        <authorList>
            <person name="Aydin F."/>
            <person name="Abay S."/>
            <person name="Kayman T."/>
            <person name="Karakaya E."/>
            <person name="Mustak H.K."/>
            <person name="Mustak I.B."/>
            <person name="Bilgin N."/>
            <person name="Duzler A."/>
            <person name="Sahin O."/>
            <person name="Guran O."/>
            <person name="Saticioglu I.B."/>
        </authorList>
    </citation>
    <scope>NUCLEOTIDE SEQUENCE [LARGE SCALE GENOMIC DNA]</scope>
    <source>
        <strain evidence="3">faydin-G24</strain>
    </source>
</reference>
<organism evidence="2 3">
    <name type="scientific">Campylobacter anatolicus</name>
    <dbReference type="NCBI Taxonomy" id="2829105"/>
    <lineage>
        <taxon>Bacteria</taxon>
        <taxon>Pseudomonadati</taxon>
        <taxon>Campylobacterota</taxon>
        <taxon>Epsilonproteobacteria</taxon>
        <taxon>Campylobacterales</taxon>
        <taxon>Campylobacteraceae</taxon>
        <taxon>Campylobacter</taxon>
    </lineage>
</organism>
<dbReference type="RefSeq" id="WP_212141285.1">
    <property type="nucleotide sequence ID" value="NZ_JAGSSW010000001.1"/>
</dbReference>
<evidence type="ECO:0000313" key="3">
    <source>
        <dbReference type="Proteomes" id="UP000682951"/>
    </source>
</evidence>
<name>A0ABS5HFU7_9BACT</name>
<evidence type="ECO:0008006" key="4">
    <source>
        <dbReference type="Google" id="ProtNLM"/>
    </source>
</evidence>
<keyword evidence="3" id="KW-1185">Reference proteome</keyword>